<evidence type="ECO:0000313" key="5">
    <source>
        <dbReference type="EMBL" id="KJZ69137.1"/>
    </source>
</evidence>
<gene>
    <name evidence="5" type="ORF">HIM_11474</name>
</gene>
<dbReference type="GO" id="GO:0008757">
    <property type="term" value="F:S-adenosylmethionine-dependent methyltransferase activity"/>
    <property type="evidence" value="ECO:0007669"/>
    <property type="project" value="TreeGrafter"/>
</dbReference>
<dbReference type="PROSITE" id="PS51682">
    <property type="entry name" value="SAM_OMT_I"/>
    <property type="match status" value="1"/>
</dbReference>
<dbReference type="Pfam" id="PF01596">
    <property type="entry name" value="Methyltransf_3"/>
    <property type="match status" value="1"/>
</dbReference>
<dbReference type="InterPro" id="IPR050362">
    <property type="entry name" value="Cation-dep_OMT"/>
</dbReference>
<accession>A0A0F7ZWK6</accession>
<keyword evidence="6" id="KW-1185">Reference proteome</keyword>
<dbReference type="PANTHER" id="PTHR10509:SF14">
    <property type="entry name" value="CAFFEOYL-COA O-METHYLTRANSFERASE 3-RELATED"/>
    <property type="match status" value="1"/>
</dbReference>
<dbReference type="InterPro" id="IPR029063">
    <property type="entry name" value="SAM-dependent_MTases_sf"/>
</dbReference>
<dbReference type="AlphaFoldDB" id="A0A0F7ZWK6"/>
<organism evidence="5 6">
    <name type="scientific">Hirsutella minnesotensis 3608</name>
    <dbReference type="NCBI Taxonomy" id="1043627"/>
    <lineage>
        <taxon>Eukaryota</taxon>
        <taxon>Fungi</taxon>
        <taxon>Dikarya</taxon>
        <taxon>Ascomycota</taxon>
        <taxon>Pezizomycotina</taxon>
        <taxon>Sordariomycetes</taxon>
        <taxon>Hypocreomycetidae</taxon>
        <taxon>Hypocreales</taxon>
        <taxon>Ophiocordycipitaceae</taxon>
        <taxon>Hirsutella</taxon>
    </lineage>
</organism>
<evidence type="ECO:0000313" key="6">
    <source>
        <dbReference type="Proteomes" id="UP000054481"/>
    </source>
</evidence>
<reference evidence="5 6" key="1">
    <citation type="journal article" date="2014" name="Genome Biol. Evol.">
        <title>Comparative genomics and transcriptomics analyses reveal divergent lifestyle features of nematode endoparasitic fungus Hirsutella minnesotensis.</title>
        <authorList>
            <person name="Lai Y."/>
            <person name="Liu K."/>
            <person name="Zhang X."/>
            <person name="Zhang X."/>
            <person name="Li K."/>
            <person name="Wang N."/>
            <person name="Shu C."/>
            <person name="Wu Y."/>
            <person name="Wang C."/>
            <person name="Bushley K.E."/>
            <person name="Xiang M."/>
            <person name="Liu X."/>
        </authorList>
    </citation>
    <scope>NUCLEOTIDE SEQUENCE [LARGE SCALE GENOMIC DNA]</scope>
    <source>
        <strain evidence="5 6">3608</strain>
    </source>
</reference>
<evidence type="ECO:0000256" key="1">
    <source>
        <dbReference type="ARBA" id="ARBA00022603"/>
    </source>
</evidence>
<evidence type="ECO:0000256" key="4">
    <source>
        <dbReference type="ARBA" id="ARBA00023453"/>
    </source>
</evidence>
<dbReference type="GO" id="GO:0032259">
    <property type="term" value="P:methylation"/>
    <property type="evidence" value="ECO:0007669"/>
    <property type="project" value="UniProtKB-KW"/>
</dbReference>
<dbReference type="Gene3D" id="3.40.50.150">
    <property type="entry name" value="Vaccinia Virus protein VP39"/>
    <property type="match status" value="1"/>
</dbReference>
<keyword evidence="1" id="KW-0489">Methyltransferase</keyword>
<evidence type="ECO:0000256" key="3">
    <source>
        <dbReference type="ARBA" id="ARBA00022691"/>
    </source>
</evidence>
<dbReference type="Proteomes" id="UP000054481">
    <property type="component" value="Unassembled WGS sequence"/>
</dbReference>
<keyword evidence="2" id="KW-0808">Transferase</keyword>
<comment type="similarity">
    <text evidence="4">Belongs to the class I-like SAM-binding methyltransferase superfamily. Cation-dependent O-methyltransferase family.</text>
</comment>
<sequence length="244" mass="27006">MKNAEISTIYSTPDLAGKSHAYAEGHSMQLPRHITEYHAAISAERNDSLMLTSNLQSRLHIFLARAFGVKRVIDVGLFVGYSAMVWAHAVGPDGLVTGLEISDEYERVARNAFVTRGINNVQTVVGDAGKSIPTLVSETPYDAVFLDANKEAYPDYLAQLLSLSKPESKQRLLRPGALIIADNVLRWGHIPDPSLTTSYWASEELKNKELEGLRRFNDTCAADPRLEVVMLPVWDGVSLIRLLD</sequence>
<dbReference type="PANTHER" id="PTHR10509">
    <property type="entry name" value="O-METHYLTRANSFERASE-RELATED"/>
    <property type="match status" value="1"/>
</dbReference>
<dbReference type="CDD" id="cd02440">
    <property type="entry name" value="AdoMet_MTases"/>
    <property type="match status" value="1"/>
</dbReference>
<dbReference type="GO" id="GO:0008171">
    <property type="term" value="F:O-methyltransferase activity"/>
    <property type="evidence" value="ECO:0007669"/>
    <property type="project" value="InterPro"/>
</dbReference>
<proteinExistence type="inferred from homology"/>
<dbReference type="OrthoDB" id="10251242at2759"/>
<dbReference type="EMBL" id="KQ030759">
    <property type="protein sequence ID" value="KJZ69137.1"/>
    <property type="molecule type" value="Genomic_DNA"/>
</dbReference>
<evidence type="ECO:0008006" key="7">
    <source>
        <dbReference type="Google" id="ProtNLM"/>
    </source>
</evidence>
<evidence type="ECO:0000256" key="2">
    <source>
        <dbReference type="ARBA" id="ARBA00022679"/>
    </source>
</evidence>
<keyword evidence="3" id="KW-0949">S-adenosyl-L-methionine</keyword>
<dbReference type="InterPro" id="IPR002935">
    <property type="entry name" value="SAM_O-MeTrfase"/>
</dbReference>
<protein>
    <recommendedName>
        <fullName evidence="7">O-methyltransferase MdmC</fullName>
    </recommendedName>
</protein>
<name>A0A0F7ZWK6_9HYPO</name>
<dbReference type="SUPFAM" id="SSF53335">
    <property type="entry name" value="S-adenosyl-L-methionine-dependent methyltransferases"/>
    <property type="match status" value="1"/>
</dbReference>